<dbReference type="AlphaFoldDB" id="A0ABD0BEU2"/>
<accession>A0ABD0BEU2</accession>
<protein>
    <submittedName>
        <fullName evidence="1">Uncharacterized protein</fullName>
    </submittedName>
</protein>
<proteinExistence type="predicted"/>
<dbReference type="Proteomes" id="UP001205910">
    <property type="component" value="Unassembled WGS sequence"/>
</dbReference>
<comment type="caution">
    <text evidence="1">The sequence shown here is derived from an EMBL/GenBank/DDBJ whole genome shotgun (WGS) entry which is preliminary data.</text>
</comment>
<evidence type="ECO:0000313" key="2">
    <source>
        <dbReference type="Proteomes" id="UP001205910"/>
    </source>
</evidence>
<reference evidence="1 2" key="1">
    <citation type="submission" date="2021-11" db="EMBL/GenBank/DDBJ databases">
        <title>Whole genome sequences of diphtheriae toxin producing Corynebacterium ulcerans isolates from cats in Osaka, Japan.</title>
        <authorList>
            <person name="Umeda K."/>
            <person name="Hirai Y."/>
        </authorList>
    </citation>
    <scope>NUCLEOTIDE SEQUENCE [LARGE SCALE GENOMIC DNA]</scope>
    <source>
        <strain evidence="1 2">12109B-1</strain>
    </source>
</reference>
<gene>
    <name evidence="1" type="ORF">CULCOIPH005_05390</name>
</gene>
<dbReference type="RefSeq" id="WP_013910787.1">
    <property type="nucleotide sequence ID" value="NZ_AP019662.1"/>
</dbReference>
<dbReference type="EMBL" id="BQFK01000001">
    <property type="protein sequence ID" value="GJJ42350.1"/>
    <property type="molecule type" value="Genomic_DNA"/>
</dbReference>
<organism evidence="1 2">
    <name type="scientific">Corynebacterium ulcerans</name>
    <dbReference type="NCBI Taxonomy" id="65058"/>
    <lineage>
        <taxon>Bacteria</taxon>
        <taxon>Bacillati</taxon>
        <taxon>Actinomycetota</taxon>
        <taxon>Actinomycetes</taxon>
        <taxon>Mycobacteriales</taxon>
        <taxon>Corynebacteriaceae</taxon>
        <taxon>Corynebacterium</taxon>
    </lineage>
</organism>
<evidence type="ECO:0000313" key="1">
    <source>
        <dbReference type="EMBL" id="GJJ42350.1"/>
    </source>
</evidence>
<name>A0ABD0BEU2_CORUL</name>
<sequence length="209" mass="23833">MIDRSRMDRMLDAVREVWEGQPDLDFAALMGMLSTHGLTWGISDDDAQDICMTIATTYPGTLSKVTGQYSVLLANNTTAVLTPERIALLRGWQQPIWWCYTSLVQAQVGSPLIVADREGIEHRLDAIRRIEKTMLVDDTDTRVIELADASVVLQRGHQARHFVRRRREVETNEYWVPQAWLPEKEKPLKLLTKERNVIELPVITAIILG</sequence>